<dbReference type="PANTHER" id="PTHR33647:SF22">
    <property type="entry name" value="GENOME ASSEMBLY, CHROMOSOME: A03"/>
    <property type="match status" value="1"/>
</dbReference>
<dbReference type="OrthoDB" id="610799at2759"/>
<name>A0A9W7LR29_HIBTR</name>
<dbReference type="PANTHER" id="PTHR33647">
    <property type="entry name" value="OS01G0793900 PROTEIN"/>
    <property type="match status" value="1"/>
</dbReference>
<evidence type="ECO:0000313" key="1">
    <source>
        <dbReference type="EMBL" id="GMI72275.1"/>
    </source>
</evidence>
<evidence type="ECO:0000313" key="2">
    <source>
        <dbReference type="Proteomes" id="UP001165190"/>
    </source>
</evidence>
<proteinExistence type="predicted"/>
<gene>
    <name evidence="1" type="ORF">HRI_000896800</name>
</gene>
<dbReference type="Proteomes" id="UP001165190">
    <property type="component" value="Unassembled WGS sequence"/>
</dbReference>
<dbReference type="EMBL" id="BSYR01000010">
    <property type="protein sequence ID" value="GMI72275.1"/>
    <property type="molecule type" value="Genomic_DNA"/>
</dbReference>
<protein>
    <submittedName>
        <fullName evidence="1">Uncharacterized protein</fullName>
    </submittedName>
</protein>
<comment type="caution">
    <text evidence="1">The sequence shown here is derived from an EMBL/GenBank/DDBJ whole genome shotgun (WGS) entry which is preliminary data.</text>
</comment>
<accession>A0A9W7LR29</accession>
<sequence>MGNCIRRHNSCRVNDNDGGDDWGSLVSIYREGDNGGVTVERERLLAPQRNTNTSTREMKITISKKELELLVHKVEMQGFTLEQVLANMVSEAEQPRPWKPVLQSIPEVN</sequence>
<keyword evidence="2" id="KW-1185">Reference proteome</keyword>
<reference evidence="1" key="1">
    <citation type="submission" date="2023-05" db="EMBL/GenBank/DDBJ databases">
        <title>Genome and transcriptome analyses reveal genes involved in the formation of fine ridges on petal epidermal cells in Hibiscus trionum.</title>
        <authorList>
            <person name="Koshimizu S."/>
            <person name="Masuda S."/>
            <person name="Ishii T."/>
            <person name="Shirasu K."/>
            <person name="Hoshino A."/>
            <person name="Arita M."/>
        </authorList>
    </citation>
    <scope>NUCLEOTIDE SEQUENCE</scope>
    <source>
        <strain evidence="1">Hamamatsu line</strain>
    </source>
</reference>
<dbReference type="AlphaFoldDB" id="A0A9W7LR29"/>
<organism evidence="1 2">
    <name type="scientific">Hibiscus trionum</name>
    <name type="common">Flower of an hour</name>
    <dbReference type="NCBI Taxonomy" id="183268"/>
    <lineage>
        <taxon>Eukaryota</taxon>
        <taxon>Viridiplantae</taxon>
        <taxon>Streptophyta</taxon>
        <taxon>Embryophyta</taxon>
        <taxon>Tracheophyta</taxon>
        <taxon>Spermatophyta</taxon>
        <taxon>Magnoliopsida</taxon>
        <taxon>eudicotyledons</taxon>
        <taxon>Gunneridae</taxon>
        <taxon>Pentapetalae</taxon>
        <taxon>rosids</taxon>
        <taxon>malvids</taxon>
        <taxon>Malvales</taxon>
        <taxon>Malvaceae</taxon>
        <taxon>Malvoideae</taxon>
        <taxon>Hibiscus</taxon>
    </lineage>
</organism>